<dbReference type="PANTHER" id="PTHR11135">
    <property type="entry name" value="HISTONE ACETYLTRANSFERASE-RELATED"/>
    <property type="match status" value="1"/>
</dbReference>
<evidence type="ECO:0000256" key="1">
    <source>
        <dbReference type="ARBA" id="ARBA00001966"/>
    </source>
</evidence>
<keyword evidence="5" id="KW-0408">Iron</keyword>
<gene>
    <name evidence="8" type="ORF">KVH43_09085</name>
</gene>
<evidence type="ECO:0000313" key="8">
    <source>
        <dbReference type="EMBL" id="QXM05526.1"/>
    </source>
</evidence>
<feature type="domain" description="Radical SAM core" evidence="7">
    <location>
        <begin position="16"/>
        <end position="258"/>
    </location>
</feature>
<evidence type="ECO:0000259" key="7">
    <source>
        <dbReference type="PROSITE" id="PS51918"/>
    </source>
</evidence>
<evidence type="ECO:0000313" key="9">
    <source>
        <dbReference type="Proteomes" id="UP000886818"/>
    </source>
</evidence>
<proteinExistence type="predicted"/>
<dbReference type="PANTHER" id="PTHR11135:SF1">
    <property type="entry name" value="PROTEIN YHCC"/>
    <property type="match status" value="1"/>
</dbReference>
<keyword evidence="3" id="KW-0949">S-adenosyl-L-methionine</keyword>
<dbReference type="InterPro" id="IPR006638">
    <property type="entry name" value="Elp3/MiaA/NifB-like_rSAM"/>
</dbReference>
<evidence type="ECO:0000256" key="4">
    <source>
        <dbReference type="ARBA" id="ARBA00022723"/>
    </source>
</evidence>
<dbReference type="RefSeq" id="WP_218282224.1">
    <property type="nucleotide sequence ID" value="NZ_CP078093.1"/>
</dbReference>
<dbReference type="EMBL" id="CP078093">
    <property type="protein sequence ID" value="QXM05526.1"/>
    <property type="molecule type" value="Genomic_DNA"/>
</dbReference>
<organism evidence="8 9">
    <name type="scientific">Crassaminicella indica</name>
    <dbReference type="NCBI Taxonomy" id="2855394"/>
    <lineage>
        <taxon>Bacteria</taxon>
        <taxon>Bacillati</taxon>
        <taxon>Bacillota</taxon>
        <taxon>Clostridia</taxon>
        <taxon>Eubacteriales</taxon>
        <taxon>Clostridiaceae</taxon>
        <taxon>Crassaminicella</taxon>
    </lineage>
</organism>
<keyword evidence="2" id="KW-0004">4Fe-4S</keyword>
<reference evidence="8" key="1">
    <citation type="submission" date="2021-07" db="EMBL/GenBank/DDBJ databases">
        <title>Complete genome sequence of Crassaminicella sp. 143-21, isolated from a deep-sea hydrothermal vent.</title>
        <authorList>
            <person name="Li X."/>
        </authorList>
    </citation>
    <scope>NUCLEOTIDE SEQUENCE</scope>
    <source>
        <strain evidence="8">143-21</strain>
    </source>
</reference>
<comment type="cofactor">
    <cofactor evidence="1">
        <name>[4Fe-4S] cluster</name>
        <dbReference type="ChEBI" id="CHEBI:49883"/>
    </cofactor>
</comment>
<keyword evidence="6" id="KW-0411">Iron-sulfur</keyword>
<dbReference type="SMART" id="SM00729">
    <property type="entry name" value="Elp3"/>
    <property type="match status" value="1"/>
</dbReference>
<dbReference type="SFLD" id="SFLDS00029">
    <property type="entry name" value="Radical_SAM"/>
    <property type="match status" value="1"/>
</dbReference>
<accession>A0ABX8REZ9</accession>
<dbReference type="PROSITE" id="PS51918">
    <property type="entry name" value="RADICAL_SAM"/>
    <property type="match status" value="1"/>
</dbReference>
<dbReference type="InterPro" id="IPR039661">
    <property type="entry name" value="ELP3"/>
</dbReference>
<dbReference type="SFLD" id="SFLDG01091">
    <property type="entry name" value="uncharacterized_CHP01210-like"/>
    <property type="match status" value="1"/>
</dbReference>
<dbReference type="NCBIfam" id="TIGR01212">
    <property type="entry name" value="TIGR01212 family radical SAM protein"/>
    <property type="match status" value="1"/>
</dbReference>
<dbReference type="SFLD" id="SFLDG01086">
    <property type="entry name" value="elongater_protein-like"/>
    <property type="match status" value="1"/>
</dbReference>
<evidence type="ECO:0000256" key="6">
    <source>
        <dbReference type="ARBA" id="ARBA00023014"/>
    </source>
</evidence>
<evidence type="ECO:0000256" key="3">
    <source>
        <dbReference type="ARBA" id="ARBA00022691"/>
    </source>
</evidence>
<dbReference type="Pfam" id="PF04055">
    <property type="entry name" value="Radical_SAM"/>
    <property type="match status" value="1"/>
</dbReference>
<dbReference type="InterPro" id="IPR007197">
    <property type="entry name" value="rSAM"/>
</dbReference>
<keyword evidence="9" id="KW-1185">Reference proteome</keyword>
<evidence type="ECO:0000256" key="5">
    <source>
        <dbReference type="ARBA" id="ARBA00023004"/>
    </source>
</evidence>
<dbReference type="InterPro" id="IPR005911">
    <property type="entry name" value="YhcC-like"/>
</dbReference>
<name>A0ABX8REZ9_9CLOT</name>
<keyword evidence="4" id="KW-0479">Metal-binding</keyword>
<dbReference type="Pfam" id="PF16199">
    <property type="entry name" value="Radical_SAM_C"/>
    <property type="match status" value="1"/>
</dbReference>
<evidence type="ECO:0000256" key="2">
    <source>
        <dbReference type="ARBA" id="ARBA00022485"/>
    </source>
</evidence>
<dbReference type="Proteomes" id="UP000886818">
    <property type="component" value="Chromosome"/>
</dbReference>
<sequence>MKKNRYRIYSQYLKEKYGEKVYKIPINLPVTCPNRDGVIAKGGCIFCGEEGAGFENLEHTISVTEQLNTNIAYIQKKYKARKFIAYFQNFTNTYLPLEKFKEYILAACKENIVEIAISTRPDCINDVYLDFLREVKEKNNINISIELGLQSVNYHTLKKINRGHTLAELIDAVLRIKNYGFESCVHMILNLPWDNKEDVIEGAKIISALGVEQVKLHSLYILKDTVMGSMYENKEFEIISLEEYINSVIIFLEYLNPNIIVQRLIGRAPKENTIFCNWNTSWWKIKDAIDEKMEKLDSYQGKKFNYLNGKAIKQFINT</sequence>
<protein>
    <submittedName>
        <fullName evidence="8">TIGR01212 family radical SAM protein</fullName>
    </submittedName>
</protein>
<dbReference type="InterPro" id="IPR032432">
    <property type="entry name" value="Radical_SAM_C"/>
</dbReference>